<reference evidence="2 3" key="1">
    <citation type="submission" date="2014-11" db="EMBL/GenBank/DDBJ databases">
        <title>Draft Genome Sequences of Xanthomonas vesicatoria Strains from the Balkan Peninsula.</title>
        <authorList>
            <person name="Vancheva T."/>
            <person name="Lefeuvre P."/>
            <person name="Bogatzevska N."/>
            <person name="Moncheva P."/>
            <person name="Koebnik R."/>
        </authorList>
    </citation>
    <scope>NUCLEOTIDE SEQUENCE [LARGE SCALE GENOMIC DNA]</scope>
    <source>
        <strain evidence="2 3">53M</strain>
    </source>
</reference>
<gene>
    <name evidence="2" type="ORF">OR61_03335</name>
</gene>
<organism evidence="2 3">
    <name type="scientific">Xanthomonas vesicatoria</name>
    <dbReference type="NCBI Taxonomy" id="56460"/>
    <lineage>
        <taxon>Bacteria</taxon>
        <taxon>Pseudomonadati</taxon>
        <taxon>Pseudomonadota</taxon>
        <taxon>Gammaproteobacteria</taxon>
        <taxon>Lysobacterales</taxon>
        <taxon>Lysobacteraceae</taxon>
        <taxon>Xanthomonas</taxon>
    </lineage>
</organism>
<proteinExistence type="predicted"/>
<sequence>MDEALSIGVHERHMRSFELQYRPPGRCMVLLFAALVVIVFTRMAVMLIQKKSRRSLTGGF</sequence>
<dbReference type="AlphaFoldDB" id="A0AAJ0J1T8"/>
<keyword evidence="1" id="KW-0812">Transmembrane</keyword>
<dbReference type="Proteomes" id="UP000030969">
    <property type="component" value="Unassembled WGS sequence"/>
</dbReference>
<keyword evidence="1" id="KW-0472">Membrane</keyword>
<protein>
    <submittedName>
        <fullName evidence="2">Uncharacterized protein</fullName>
    </submittedName>
</protein>
<dbReference type="EMBL" id="JSYJ01000011">
    <property type="protein sequence ID" value="KHM97701.1"/>
    <property type="molecule type" value="Genomic_DNA"/>
</dbReference>
<name>A0AAJ0J1T8_9XANT</name>
<accession>A0AAJ0J1T8</accession>
<evidence type="ECO:0000256" key="1">
    <source>
        <dbReference type="SAM" id="Phobius"/>
    </source>
</evidence>
<comment type="caution">
    <text evidence="2">The sequence shown here is derived from an EMBL/GenBank/DDBJ whole genome shotgun (WGS) entry which is preliminary data.</text>
</comment>
<feature type="transmembrane region" description="Helical" evidence="1">
    <location>
        <begin position="28"/>
        <end position="48"/>
    </location>
</feature>
<evidence type="ECO:0000313" key="2">
    <source>
        <dbReference type="EMBL" id="KHM97701.1"/>
    </source>
</evidence>
<keyword evidence="1" id="KW-1133">Transmembrane helix</keyword>
<evidence type="ECO:0000313" key="3">
    <source>
        <dbReference type="Proteomes" id="UP000030969"/>
    </source>
</evidence>